<evidence type="ECO:0000313" key="6">
    <source>
        <dbReference type="EMBL" id="KAK0506983.1"/>
    </source>
</evidence>
<keyword evidence="4 5" id="KW-0472">Membrane</keyword>
<dbReference type="GO" id="GO:0016020">
    <property type="term" value="C:membrane"/>
    <property type="evidence" value="ECO:0007669"/>
    <property type="project" value="UniProtKB-SubCell"/>
</dbReference>
<feature type="transmembrane region" description="Helical" evidence="5">
    <location>
        <begin position="223"/>
        <end position="245"/>
    </location>
</feature>
<proteinExistence type="predicted"/>
<keyword evidence="2 5" id="KW-0812">Transmembrane</keyword>
<comment type="caution">
    <text evidence="6">The sequence shown here is derived from an EMBL/GenBank/DDBJ whole genome shotgun (WGS) entry which is preliminary data.</text>
</comment>
<reference evidence="6" key="1">
    <citation type="submission" date="2023-03" db="EMBL/GenBank/DDBJ databases">
        <title>Complete genome of Cladonia borealis.</title>
        <authorList>
            <person name="Park H."/>
        </authorList>
    </citation>
    <scope>NUCLEOTIDE SEQUENCE</scope>
    <source>
        <strain evidence="6">ANT050790</strain>
    </source>
</reference>
<comment type="subcellular location">
    <subcellularLocation>
        <location evidence="1">Membrane</location>
        <topology evidence="1">Single-pass membrane protein</topology>
    </subcellularLocation>
</comment>
<name>A0AA39UX07_9LECA</name>
<dbReference type="PANTHER" id="PTHR15549">
    <property type="entry name" value="PAIRED IMMUNOGLOBULIN-LIKE TYPE 2 RECEPTOR"/>
    <property type="match status" value="1"/>
</dbReference>
<dbReference type="PANTHER" id="PTHR15549:SF26">
    <property type="entry name" value="AXIAL BUDDING PATTERN PROTEIN 2-RELATED"/>
    <property type="match status" value="1"/>
</dbReference>
<evidence type="ECO:0000256" key="4">
    <source>
        <dbReference type="ARBA" id="ARBA00023136"/>
    </source>
</evidence>
<evidence type="ECO:0000256" key="1">
    <source>
        <dbReference type="ARBA" id="ARBA00004167"/>
    </source>
</evidence>
<keyword evidence="7" id="KW-1185">Reference proteome</keyword>
<evidence type="ECO:0000256" key="5">
    <source>
        <dbReference type="SAM" id="Phobius"/>
    </source>
</evidence>
<dbReference type="EMBL" id="JAFEKC020000026">
    <property type="protein sequence ID" value="KAK0506983.1"/>
    <property type="molecule type" value="Genomic_DNA"/>
</dbReference>
<dbReference type="Proteomes" id="UP001166286">
    <property type="component" value="Unassembled WGS sequence"/>
</dbReference>
<dbReference type="InterPro" id="IPR051694">
    <property type="entry name" value="Immunoregulatory_rcpt-like"/>
</dbReference>
<protein>
    <submittedName>
        <fullName evidence="6">Uncharacterized protein</fullName>
    </submittedName>
</protein>
<dbReference type="GO" id="GO:0071944">
    <property type="term" value="C:cell periphery"/>
    <property type="evidence" value="ECO:0007669"/>
    <property type="project" value="UniProtKB-ARBA"/>
</dbReference>
<evidence type="ECO:0000256" key="3">
    <source>
        <dbReference type="ARBA" id="ARBA00022989"/>
    </source>
</evidence>
<dbReference type="AlphaFoldDB" id="A0AA39UX07"/>
<sequence>MSSLSFYPPETNGGTLTSWIPVGTTFPSPSGCESLYWSVVVGTLAVWDPGYGIVVDSNVKCLPPAVTTWWDQGRLGVDTLTRVSLGPITCPSDYTTGTTMIQNQFSTFVACCPTNYTFIQIEDQGTTGECSSEVPAGMVITYAIRNLAESWYITSTSYTTATQAWGIPVNGYNIAPQTTFSSTTSTSATSSTTSTLATSSTVVIPPATNTPQPSSGLSTGAKVGIGVGVAFLALALGALIVFLFVQRKRKSVTNGRELASNLKSENNRPFLIQERINELEGREMDELEGRGLPAEIDSTH</sequence>
<accession>A0AA39UX07</accession>
<evidence type="ECO:0000256" key="2">
    <source>
        <dbReference type="ARBA" id="ARBA00022692"/>
    </source>
</evidence>
<keyword evidence="3 5" id="KW-1133">Transmembrane helix</keyword>
<evidence type="ECO:0000313" key="7">
    <source>
        <dbReference type="Proteomes" id="UP001166286"/>
    </source>
</evidence>
<gene>
    <name evidence="6" type="ORF">JMJ35_010683</name>
</gene>
<organism evidence="6 7">
    <name type="scientific">Cladonia borealis</name>
    <dbReference type="NCBI Taxonomy" id="184061"/>
    <lineage>
        <taxon>Eukaryota</taxon>
        <taxon>Fungi</taxon>
        <taxon>Dikarya</taxon>
        <taxon>Ascomycota</taxon>
        <taxon>Pezizomycotina</taxon>
        <taxon>Lecanoromycetes</taxon>
        <taxon>OSLEUM clade</taxon>
        <taxon>Lecanoromycetidae</taxon>
        <taxon>Lecanorales</taxon>
        <taxon>Lecanorineae</taxon>
        <taxon>Cladoniaceae</taxon>
        <taxon>Cladonia</taxon>
    </lineage>
</organism>